<protein>
    <submittedName>
        <fullName evidence="1">Uncharacterized protein</fullName>
    </submittedName>
</protein>
<sequence>MRVSEARTKARDEHFRLVVSAAGEHGLAARRLLTTPSAKLADTSASVTDVSATRVPLAPGAWHHRKELK</sequence>
<evidence type="ECO:0000313" key="2">
    <source>
        <dbReference type="Proteomes" id="UP000320179"/>
    </source>
</evidence>
<organism evidence="1 2">
    <name type="scientific">Myxococcus xanthus</name>
    <dbReference type="NCBI Taxonomy" id="34"/>
    <lineage>
        <taxon>Bacteria</taxon>
        <taxon>Pseudomonadati</taxon>
        <taxon>Myxococcota</taxon>
        <taxon>Myxococcia</taxon>
        <taxon>Myxococcales</taxon>
        <taxon>Cystobacterineae</taxon>
        <taxon>Myxococcaceae</taxon>
        <taxon>Myxococcus</taxon>
    </lineage>
</organism>
<dbReference type="AlphaFoldDB" id="A0AAE6FY38"/>
<reference evidence="1 2" key="1">
    <citation type="journal article" date="2019" name="Science">
        <title>Social genes are selection hotspots in kin groups of a soil microbe.</title>
        <authorList>
            <person name="Wielgoss S."/>
            <person name="Wolfensberger R."/>
            <person name="Sun L."/>
            <person name="Fiegna F."/>
            <person name="Velicer G.J."/>
        </authorList>
    </citation>
    <scope>NUCLEOTIDE SEQUENCE [LARGE SCALE GENOMIC DNA]</scope>
    <source>
        <strain evidence="1 2">MC3.5.9c15</strain>
    </source>
</reference>
<dbReference type="EMBL" id="CP017174">
    <property type="protein sequence ID" value="QDE67094.1"/>
    <property type="molecule type" value="Genomic_DNA"/>
</dbReference>
<dbReference type="Proteomes" id="UP000320179">
    <property type="component" value="Chromosome"/>
</dbReference>
<evidence type="ECO:0000313" key="1">
    <source>
        <dbReference type="EMBL" id="QDE67094.1"/>
    </source>
</evidence>
<gene>
    <name evidence="1" type="ORF">BHS09_08805</name>
</gene>
<proteinExistence type="predicted"/>
<name>A0AAE6FY38_MYXXA</name>
<accession>A0AAE6FY38</accession>